<proteinExistence type="predicted"/>
<reference evidence="3" key="1">
    <citation type="submission" date="2018-05" db="EMBL/GenBank/DDBJ databases">
        <authorList>
            <person name="Li Y."/>
        </authorList>
    </citation>
    <scope>NUCLEOTIDE SEQUENCE [LARGE SCALE GENOMIC DNA]</scope>
    <source>
        <strain evidence="3">3d-2-2</strain>
    </source>
</reference>
<evidence type="ECO:0000313" key="3">
    <source>
        <dbReference type="Proteomes" id="UP000245212"/>
    </source>
</evidence>
<dbReference type="AlphaFoldDB" id="A0A2V1K696"/>
<name>A0A2V1K696_9BURK</name>
<protein>
    <submittedName>
        <fullName evidence="2">Transcriptional regulator</fullName>
    </submittedName>
</protein>
<evidence type="ECO:0000256" key="1">
    <source>
        <dbReference type="SAM" id="MobiDB-lite"/>
    </source>
</evidence>
<accession>A0A2V1K696</accession>
<sequence length="99" mass="11294">MIHDHQNKSPHHPVPPGYPAAQHEKGIYPDGLYRWKEFAGLIPYCRETWRQRVLAGTAPAPKRISANSTVWRGSDLLAWLANPNEYIQEQDGEENTTTD</sequence>
<gene>
    <name evidence="2" type="ORF">DD235_02200</name>
</gene>
<dbReference type="RefSeq" id="WP_109060408.1">
    <property type="nucleotide sequence ID" value="NZ_QETA01000001.1"/>
</dbReference>
<feature type="region of interest" description="Disordered" evidence="1">
    <location>
        <begin position="1"/>
        <end position="23"/>
    </location>
</feature>
<dbReference type="EMBL" id="QETA01000001">
    <property type="protein sequence ID" value="PWF25005.1"/>
    <property type="molecule type" value="Genomic_DNA"/>
</dbReference>
<dbReference type="Proteomes" id="UP000245212">
    <property type="component" value="Unassembled WGS sequence"/>
</dbReference>
<evidence type="ECO:0000313" key="2">
    <source>
        <dbReference type="EMBL" id="PWF25005.1"/>
    </source>
</evidence>
<keyword evidence="3" id="KW-1185">Reference proteome</keyword>
<organism evidence="2 3">
    <name type="scientific">Corticimicrobacter populi</name>
    <dbReference type="NCBI Taxonomy" id="2175229"/>
    <lineage>
        <taxon>Bacteria</taxon>
        <taxon>Pseudomonadati</taxon>
        <taxon>Pseudomonadota</taxon>
        <taxon>Betaproteobacteria</taxon>
        <taxon>Burkholderiales</taxon>
        <taxon>Alcaligenaceae</taxon>
        <taxon>Corticimicrobacter</taxon>
    </lineage>
</organism>
<comment type="caution">
    <text evidence="2">The sequence shown here is derived from an EMBL/GenBank/DDBJ whole genome shotgun (WGS) entry which is preliminary data.</text>
</comment>